<sequence>MGKQKALEFRQLRKATPPPRENRWIRRRLEVPNSLHLCRKHINPKMARSGRPLLSLIRTGLLLAIVLLPGETSINNNEKV</sequence>
<comment type="caution">
    <text evidence="1">The sequence shown here is derived from an EMBL/GenBank/DDBJ whole genome shotgun (WGS) entry which is preliminary data.</text>
</comment>
<keyword evidence="2" id="KW-1185">Reference proteome</keyword>
<evidence type="ECO:0000313" key="1">
    <source>
        <dbReference type="EMBL" id="MEQ2226227.1"/>
    </source>
</evidence>
<accession>A0ABV0T1R0</accession>
<gene>
    <name evidence="1" type="ORF">ILYODFUR_025416</name>
</gene>
<protein>
    <submittedName>
        <fullName evidence="1">Uncharacterized protein</fullName>
    </submittedName>
</protein>
<organism evidence="1 2">
    <name type="scientific">Ilyodon furcidens</name>
    <name type="common">goldbreast splitfin</name>
    <dbReference type="NCBI Taxonomy" id="33524"/>
    <lineage>
        <taxon>Eukaryota</taxon>
        <taxon>Metazoa</taxon>
        <taxon>Chordata</taxon>
        <taxon>Craniata</taxon>
        <taxon>Vertebrata</taxon>
        <taxon>Euteleostomi</taxon>
        <taxon>Actinopterygii</taxon>
        <taxon>Neopterygii</taxon>
        <taxon>Teleostei</taxon>
        <taxon>Neoteleostei</taxon>
        <taxon>Acanthomorphata</taxon>
        <taxon>Ovalentaria</taxon>
        <taxon>Atherinomorphae</taxon>
        <taxon>Cyprinodontiformes</taxon>
        <taxon>Goodeidae</taxon>
        <taxon>Ilyodon</taxon>
    </lineage>
</organism>
<proteinExistence type="predicted"/>
<dbReference type="EMBL" id="JAHRIQ010014691">
    <property type="protein sequence ID" value="MEQ2226227.1"/>
    <property type="molecule type" value="Genomic_DNA"/>
</dbReference>
<reference evidence="1 2" key="1">
    <citation type="submission" date="2021-06" db="EMBL/GenBank/DDBJ databases">
        <authorList>
            <person name="Palmer J.M."/>
        </authorList>
    </citation>
    <scope>NUCLEOTIDE SEQUENCE [LARGE SCALE GENOMIC DNA]</scope>
    <source>
        <strain evidence="2">if_2019</strain>
        <tissue evidence="1">Muscle</tissue>
    </source>
</reference>
<evidence type="ECO:0000313" key="2">
    <source>
        <dbReference type="Proteomes" id="UP001482620"/>
    </source>
</evidence>
<dbReference type="Proteomes" id="UP001482620">
    <property type="component" value="Unassembled WGS sequence"/>
</dbReference>
<name>A0ABV0T1R0_9TELE</name>